<evidence type="ECO:0000256" key="2">
    <source>
        <dbReference type="SAM" id="Coils"/>
    </source>
</evidence>
<feature type="compositionally biased region" description="Polar residues" evidence="3">
    <location>
        <begin position="605"/>
        <end position="616"/>
    </location>
</feature>
<comment type="caution">
    <text evidence="4">The sequence shown here is derived from an EMBL/GenBank/DDBJ whole genome shotgun (WGS) entry which is preliminary data.</text>
</comment>
<keyword evidence="5" id="KW-1185">Reference proteome</keyword>
<feature type="compositionally biased region" description="Basic and acidic residues" evidence="3">
    <location>
        <begin position="591"/>
        <end position="602"/>
    </location>
</feature>
<dbReference type="Proteomes" id="UP000619137">
    <property type="component" value="Unassembled WGS sequence"/>
</dbReference>
<evidence type="ECO:0000313" key="4">
    <source>
        <dbReference type="EMBL" id="NWI25960.1"/>
    </source>
</evidence>
<feature type="non-terminal residue" evidence="4">
    <location>
        <position position="1"/>
    </location>
</feature>
<organism evidence="4 5">
    <name type="scientific">Sula dactylatra</name>
    <name type="common">Masked booby</name>
    <dbReference type="NCBI Taxonomy" id="56068"/>
    <lineage>
        <taxon>Eukaryota</taxon>
        <taxon>Metazoa</taxon>
        <taxon>Chordata</taxon>
        <taxon>Craniata</taxon>
        <taxon>Vertebrata</taxon>
        <taxon>Euteleostomi</taxon>
        <taxon>Archelosauria</taxon>
        <taxon>Archosauria</taxon>
        <taxon>Dinosauria</taxon>
        <taxon>Saurischia</taxon>
        <taxon>Theropoda</taxon>
        <taxon>Coelurosauria</taxon>
        <taxon>Aves</taxon>
        <taxon>Neognathae</taxon>
        <taxon>Neoaves</taxon>
        <taxon>Aequornithes</taxon>
        <taxon>Suliformes</taxon>
        <taxon>Sulidae</taxon>
        <taxon>Sula</taxon>
    </lineage>
</organism>
<feature type="region of interest" description="Disordered" evidence="3">
    <location>
        <begin position="237"/>
        <end position="370"/>
    </location>
</feature>
<feature type="non-terminal residue" evidence="4">
    <location>
        <position position="699"/>
    </location>
</feature>
<feature type="compositionally biased region" description="Basic and acidic residues" evidence="3">
    <location>
        <begin position="352"/>
        <end position="367"/>
    </location>
</feature>
<evidence type="ECO:0000313" key="5">
    <source>
        <dbReference type="Proteomes" id="UP000619137"/>
    </source>
</evidence>
<dbReference type="InterPro" id="IPR026581">
    <property type="entry name" value="TCP10L/CENPJ"/>
</dbReference>
<dbReference type="GO" id="GO:0005814">
    <property type="term" value="C:centriole"/>
    <property type="evidence" value="ECO:0007669"/>
    <property type="project" value="TreeGrafter"/>
</dbReference>
<dbReference type="AlphaFoldDB" id="A0A851A0T6"/>
<dbReference type="GO" id="GO:0015631">
    <property type="term" value="F:tubulin binding"/>
    <property type="evidence" value="ECO:0007669"/>
    <property type="project" value="TreeGrafter"/>
</dbReference>
<dbReference type="GO" id="GO:0060271">
    <property type="term" value="P:cilium assembly"/>
    <property type="evidence" value="ECO:0007669"/>
    <property type="project" value="TreeGrafter"/>
</dbReference>
<evidence type="ECO:0000256" key="3">
    <source>
        <dbReference type="SAM" id="MobiDB-lite"/>
    </source>
</evidence>
<comment type="similarity">
    <text evidence="1">Belongs to the TCP10 family.</text>
</comment>
<dbReference type="PANTHER" id="PTHR10331:SF25">
    <property type="entry name" value="T-COMPLEX PROTEIN 10A-RELATED"/>
    <property type="match status" value="1"/>
</dbReference>
<proteinExistence type="inferred from homology"/>
<dbReference type="EMBL" id="WEKW01009864">
    <property type="protein sequence ID" value="NWI25960.1"/>
    <property type="molecule type" value="Genomic_DNA"/>
</dbReference>
<dbReference type="PANTHER" id="PTHR10331">
    <property type="entry name" value="T COMPLEX PROTEIN 10"/>
    <property type="match status" value="1"/>
</dbReference>
<feature type="coiled-coil region" evidence="2">
    <location>
        <begin position="529"/>
        <end position="556"/>
    </location>
</feature>
<feature type="compositionally biased region" description="Low complexity" evidence="3">
    <location>
        <begin position="313"/>
        <end position="323"/>
    </location>
</feature>
<sequence length="699" mass="78427">MQVGTHEKKADCVLAAWEIKAKTDCEAKVVEQSTEEKEVVGKDEDAKENPIDSPQIRWAEILQPCPETVTEMNLRVHEERETHHMDSLGQAGRTDGILLEVTLQKDLGRVVPQPLKGHLTDGTKTLLEVLQKHPPLQGLGTDCIKETEWSAGPAFTQGQKWVQVCPQKLVSGSQSSESKRQIHSGFKTVNDKIVKITRSSPEAVEKGSLSSALQQEWQRKGTAASTWHVESLSRESSCLSSNSEDDPKSHHARYPSQHGPQGVDHNDRHLDLSDGDYASDEPSGTEKMSVKKYSRSPPRKQDIQVISRQQGLSCSTSSSDSSTGAVKLKGSKGHSSLQQSLFHLTRSKRREHQPESKNENRARDVKSLDLPSSTMAGEIPAFKIKETCAVEEPQKKLFTDTLVLCTNMDVFIEETRNTLTRGLETGVYHGGTPSLTRAKEEQEKAMNFHRTRMDQLKTVRSQELSHPLEYNTDQIHPLQKEKIACSKFKGAASITGENVKPEEIQILKQQIAGLQKEFKRNESCWHAAYSKLRDQVEMLTRQNTELRDELRVSEHQRWKAEKNPEAVNFVDRKSETLVAEAILRETTSSSRQEERSWRDNHKSHSISNVGPKTSLQKRFFRDVNSKVVHQPSPTGRRTDDRKSPGAVSHLSGFKEPNSSSYVKGRSLPVSDSSEDMPLSHNHSNNTCSFALCSNNEETE</sequence>
<feature type="compositionally biased region" description="Polar residues" evidence="3">
    <location>
        <begin position="680"/>
        <end position="699"/>
    </location>
</feature>
<evidence type="ECO:0000256" key="1">
    <source>
        <dbReference type="ARBA" id="ARBA00005627"/>
    </source>
</evidence>
<gene>
    <name evidence="4" type="primary">Cenpj_1</name>
    <name evidence="4" type="ORF">SULDAC_R14417</name>
</gene>
<feature type="compositionally biased region" description="Polar residues" evidence="3">
    <location>
        <begin position="333"/>
        <end position="342"/>
    </location>
</feature>
<dbReference type="GO" id="GO:0005813">
    <property type="term" value="C:centrosome"/>
    <property type="evidence" value="ECO:0007669"/>
    <property type="project" value="TreeGrafter"/>
</dbReference>
<accession>A0A851A0T6</accession>
<name>A0A851A0T6_SULDA</name>
<keyword evidence="2" id="KW-0175">Coiled coil</keyword>
<reference evidence="4" key="1">
    <citation type="submission" date="2019-10" db="EMBL/GenBank/DDBJ databases">
        <title>Bird 10,000 Genomes (B10K) Project - Family phase.</title>
        <authorList>
            <person name="Zhang G."/>
        </authorList>
    </citation>
    <scope>NUCLEOTIDE SEQUENCE</scope>
    <source>
        <strain evidence="4">B10K-DU-002-49</strain>
        <tissue evidence="4">Muscle</tissue>
    </source>
</reference>
<protein>
    <submittedName>
        <fullName evidence="4">CENPJ protein</fullName>
    </submittedName>
</protein>
<feature type="region of interest" description="Disordered" evidence="3">
    <location>
        <begin position="583"/>
        <end position="699"/>
    </location>
</feature>
<dbReference type="GO" id="GO:0061511">
    <property type="term" value="P:centriole elongation"/>
    <property type="evidence" value="ECO:0007669"/>
    <property type="project" value="TreeGrafter"/>
</dbReference>